<dbReference type="AlphaFoldDB" id="A0A327X636"/>
<name>A0A327X636_LARAB</name>
<evidence type="ECO:0000313" key="3">
    <source>
        <dbReference type="EMBL" id="RAK00573.1"/>
    </source>
</evidence>
<proteinExistence type="predicted"/>
<organism evidence="3 4">
    <name type="scientific">Larkinella arboricola</name>
    <dbReference type="NCBI Taxonomy" id="643671"/>
    <lineage>
        <taxon>Bacteria</taxon>
        <taxon>Pseudomonadati</taxon>
        <taxon>Bacteroidota</taxon>
        <taxon>Cytophagia</taxon>
        <taxon>Cytophagales</taxon>
        <taxon>Spirosomataceae</taxon>
        <taxon>Larkinella</taxon>
    </lineage>
</organism>
<dbReference type="Pfam" id="PF11181">
    <property type="entry name" value="YflT"/>
    <property type="match status" value="1"/>
</dbReference>
<evidence type="ECO:0000313" key="4">
    <source>
        <dbReference type="Proteomes" id="UP000248790"/>
    </source>
</evidence>
<feature type="domain" description="DUF2382" evidence="1">
    <location>
        <begin position="171"/>
        <end position="281"/>
    </location>
</feature>
<sequence length="295" mass="32955">MAQTVIGLFDNEMEAREAVEKLVSKGFTYEDVDLSTQNAALSETDQATYRTSKDDEEGFGDSIGNFFGSLFGSSDEADRYSEVARRLKALVTVHAHSSEEAERAADILDDAGAVDVNERANQYGYSSGLNTTAGTVYPESDTALTNTMRTDIDIDNLTDTTRVDTDMDKSIPVIEENLQIGKREVTTGGARLRSRIVERPVEETLRLRQERVSVERQSVNRPATAADLANFQDAEIELTERAEVPVVNKEARVVEEISLSKEVDEREETIRDTVRKTEVDVENLDKDQFRDRTID</sequence>
<comment type="caution">
    <text evidence="3">The sequence shown here is derived from an EMBL/GenBank/DDBJ whole genome shotgun (WGS) entry which is preliminary data.</text>
</comment>
<protein>
    <submittedName>
        <fullName evidence="3">Uncharacterized protein (TIGR02271 family)</fullName>
    </submittedName>
</protein>
<feature type="domain" description="General stress protein 17M-like" evidence="2">
    <location>
        <begin position="5"/>
        <end position="81"/>
    </location>
</feature>
<dbReference type="PANTHER" id="PTHR38463:SF1">
    <property type="entry name" value="STRESS RESPONSE PROTEIN YSNF"/>
    <property type="match status" value="1"/>
</dbReference>
<reference evidence="3 4" key="1">
    <citation type="submission" date="2018-06" db="EMBL/GenBank/DDBJ databases">
        <title>Genomic Encyclopedia of Archaeal and Bacterial Type Strains, Phase II (KMG-II): from individual species to whole genera.</title>
        <authorList>
            <person name="Goeker M."/>
        </authorList>
    </citation>
    <scope>NUCLEOTIDE SEQUENCE [LARGE SCALE GENOMIC DNA]</scope>
    <source>
        <strain evidence="3 4">DSM 21851</strain>
    </source>
</reference>
<accession>A0A327X636</accession>
<dbReference type="PANTHER" id="PTHR38463">
    <property type="entry name" value="STRESS RESPONSE PROTEIN YSNF"/>
    <property type="match status" value="1"/>
</dbReference>
<dbReference type="InterPro" id="IPR052967">
    <property type="entry name" value="Stress_Response_Assoc"/>
</dbReference>
<keyword evidence="4" id="KW-1185">Reference proteome</keyword>
<evidence type="ECO:0000259" key="1">
    <source>
        <dbReference type="Pfam" id="PF09557"/>
    </source>
</evidence>
<dbReference type="Pfam" id="PF09557">
    <property type="entry name" value="DUF2382"/>
    <property type="match status" value="1"/>
</dbReference>
<gene>
    <name evidence="3" type="ORF">LX87_02281</name>
</gene>
<dbReference type="EMBL" id="QLMC01000002">
    <property type="protein sequence ID" value="RAK00573.1"/>
    <property type="molecule type" value="Genomic_DNA"/>
</dbReference>
<dbReference type="RefSeq" id="WP_111628308.1">
    <property type="nucleotide sequence ID" value="NZ_QLMC01000002.1"/>
</dbReference>
<dbReference type="InterPro" id="IPR019060">
    <property type="entry name" value="DUF2382"/>
</dbReference>
<dbReference type="OrthoDB" id="581516at2"/>
<evidence type="ECO:0000259" key="2">
    <source>
        <dbReference type="Pfam" id="PF11181"/>
    </source>
</evidence>
<dbReference type="InterPro" id="IPR025889">
    <property type="entry name" value="GSP17M-like_dom"/>
</dbReference>
<dbReference type="Proteomes" id="UP000248790">
    <property type="component" value="Unassembled WGS sequence"/>
</dbReference>